<dbReference type="PROSITE" id="PS51405">
    <property type="entry name" value="HEME_HALOPEROXIDASE"/>
    <property type="match status" value="1"/>
</dbReference>
<keyword evidence="5" id="KW-0560">Oxidoreductase</keyword>
<feature type="domain" description="Heme haloperoxidase family profile" evidence="9">
    <location>
        <begin position="17"/>
        <end position="231"/>
    </location>
</feature>
<keyword evidence="4" id="KW-0479">Metal-binding</keyword>
<evidence type="ECO:0000256" key="4">
    <source>
        <dbReference type="ARBA" id="ARBA00022723"/>
    </source>
</evidence>
<feature type="region of interest" description="Disordered" evidence="8">
    <location>
        <begin position="1"/>
        <end position="24"/>
    </location>
</feature>
<feature type="non-terminal residue" evidence="10">
    <location>
        <position position="236"/>
    </location>
</feature>
<keyword evidence="2 10" id="KW-0575">Peroxidase</keyword>
<evidence type="ECO:0000256" key="3">
    <source>
        <dbReference type="ARBA" id="ARBA00022617"/>
    </source>
</evidence>
<evidence type="ECO:0000256" key="2">
    <source>
        <dbReference type="ARBA" id="ARBA00022559"/>
    </source>
</evidence>
<gene>
    <name evidence="10" type="ORF">P280DRAFT_385391</name>
</gene>
<dbReference type="InterPro" id="IPR036851">
    <property type="entry name" value="Chloroperoxidase-like_sf"/>
</dbReference>
<dbReference type="Gene3D" id="1.10.489.10">
    <property type="entry name" value="Chloroperoxidase-like"/>
    <property type="match status" value="1"/>
</dbReference>
<name>A0A6A6S8R8_9PLEO</name>
<evidence type="ECO:0000256" key="1">
    <source>
        <dbReference type="ARBA" id="ARBA00001970"/>
    </source>
</evidence>
<evidence type="ECO:0000256" key="8">
    <source>
        <dbReference type="SAM" id="MobiDB-lite"/>
    </source>
</evidence>
<evidence type="ECO:0000313" key="10">
    <source>
        <dbReference type="EMBL" id="KAF2643143.1"/>
    </source>
</evidence>
<dbReference type="PANTHER" id="PTHR33577">
    <property type="entry name" value="STERIGMATOCYSTIN BIOSYNTHESIS PEROXIDASE STCC-RELATED"/>
    <property type="match status" value="1"/>
</dbReference>
<proteinExistence type="inferred from homology"/>
<organism evidence="10 11">
    <name type="scientific">Massarina eburnea CBS 473.64</name>
    <dbReference type="NCBI Taxonomy" id="1395130"/>
    <lineage>
        <taxon>Eukaryota</taxon>
        <taxon>Fungi</taxon>
        <taxon>Dikarya</taxon>
        <taxon>Ascomycota</taxon>
        <taxon>Pezizomycotina</taxon>
        <taxon>Dothideomycetes</taxon>
        <taxon>Pleosporomycetidae</taxon>
        <taxon>Pleosporales</taxon>
        <taxon>Massarineae</taxon>
        <taxon>Massarinaceae</taxon>
        <taxon>Massarina</taxon>
    </lineage>
</organism>
<dbReference type="SUPFAM" id="SSF47571">
    <property type="entry name" value="Cloroperoxidase"/>
    <property type="match status" value="1"/>
</dbReference>
<evidence type="ECO:0000256" key="5">
    <source>
        <dbReference type="ARBA" id="ARBA00023002"/>
    </source>
</evidence>
<dbReference type="GO" id="GO:0046872">
    <property type="term" value="F:metal ion binding"/>
    <property type="evidence" value="ECO:0007669"/>
    <property type="project" value="UniProtKB-KW"/>
</dbReference>
<evidence type="ECO:0000259" key="9">
    <source>
        <dbReference type="PROSITE" id="PS51405"/>
    </source>
</evidence>
<dbReference type="Proteomes" id="UP000799753">
    <property type="component" value="Unassembled WGS sequence"/>
</dbReference>
<dbReference type="EMBL" id="MU006780">
    <property type="protein sequence ID" value="KAF2643143.1"/>
    <property type="molecule type" value="Genomic_DNA"/>
</dbReference>
<comment type="similarity">
    <text evidence="7">Belongs to the chloroperoxidase family.</text>
</comment>
<dbReference type="InterPro" id="IPR000028">
    <property type="entry name" value="Chloroperoxidase"/>
</dbReference>
<dbReference type="AlphaFoldDB" id="A0A6A6S8R8"/>
<protein>
    <submittedName>
        <fullName evidence="10">Cloroperoxidase</fullName>
    </submittedName>
</protein>
<reference evidence="10" key="1">
    <citation type="journal article" date="2020" name="Stud. Mycol.">
        <title>101 Dothideomycetes genomes: a test case for predicting lifestyles and emergence of pathogens.</title>
        <authorList>
            <person name="Haridas S."/>
            <person name="Albert R."/>
            <person name="Binder M."/>
            <person name="Bloem J."/>
            <person name="Labutti K."/>
            <person name="Salamov A."/>
            <person name="Andreopoulos B."/>
            <person name="Baker S."/>
            <person name="Barry K."/>
            <person name="Bills G."/>
            <person name="Bluhm B."/>
            <person name="Cannon C."/>
            <person name="Castanera R."/>
            <person name="Culley D."/>
            <person name="Daum C."/>
            <person name="Ezra D."/>
            <person name="Gonzalez J."/>
            <person name="Henrissat B."/>
            <person name="Kuo A."/>
            <person name="Liang C."/>
            <person name="Lipzen A."/>
            <person name="Lutzoni F."/>
            <person name="Magnuson J."/>
            <person name="Mondo S."/>
            <person name="Nolan M."/>
            <person name="Ohm R."/>
            <person name="Pangilinan J."/>
            <person name="Park H.-J."/>
            <person name="Ramirez L."/>
            <person name="Alfaro M."/>
            <person name="Sun H."/>
            <person name="Tritt A."/>
            <person name="Yoshinaga Y."/>
            <person name="Zwiers L.-H."/>
            <person name="Turgeon B."/>
            <person name="Goodwin S."/>
            <person name="Spatafora J."/>
            <person name="Crous P."/>
            <person name="Grigoriev I."/>
        </authorList>
    </citation>
    <scope>NUCLEOTIDE SEQUENCE</scope>
    <source>
        <strain evidence="10">CBS 473.64</strain>
    </source>
</reference>
<evidence type="ECO:0000256" key="6">
    <source>
        <dbReference type="ARBA" id="ARBA00023004"/>
    </source>
</evidence>
<dbReference type="PANTHER" id="PTHR33577:SF7">
    <property type="entry name" value="HEME HALOPEROXIDASE FAMILY PROFILE DOMAIN-CONTAINING PROTEIN"/>
    <property type="match status" value="1"/>
</dbReference>
<keyword evidence="11" id="KW-1185">Reference proteome</keyword>
<evidence type="ECO:0000313" key="11">
    <source>
        <dbReference type="Proteomes" id="UP000799753"/>
    </source>
</evidence>
<keyword evidence="3" id="KW-0349">Heme</keyword>
<feature type="compositionally biased region" description="Polar residues" evidence="8">
    <location>
        <begin position="1"/>
        <end position="17"/>
    </location>
</feature>
<dbReference type="Pfam" id="PF01328">
    <property type="entry name" value="Peroxidase_2"/>
    <property type="match status" value="1"/>
</dbReference>
<evidence type="ECO:0000256" key="7">
    <source>
        <dbReference type="ARBA" id="ARBA00025795"/>
    </source>
</evidence>
<dbReference type="GO" id="GO:0004601">
    <property type="term" value="F:peroxidase activity"/>
    <property type="evidence" value="ECO:0007669"/>
    <property type="project" value="UniProtKB-KW"/>
</dbReference>
<feature type="non-terminal residue" evidence="10">
    <location>
        <position position="1"/>
    </location>
</feature>
<keyword evidence="6" id="KW-0408">Iron</keyword>
<dbReference type="OrthoDB" id="407298at2759"/>
<comment type="cofactor">
    <cofactor evidence="1">
        <name>heme b</name>
        <dbReference type="ChEBI" id="CHEBI:60344"/>
    </cofactor>
</comment>
<sequence>LALASATPTRARQTATNPHDWMPAGPDDFRGPCPMLNTLANHAFLPHDGKNITKPVVVKALGDGLSFNQSLAELMFEMATIANPEPNATFFTLDMLNRHNVLEHDGSLSRTDAYFGSNHIFNQTVYDQSRKYWTAETVTVDMLANSKIARQLESKAFNPEYRFTANVENFSLGELIAPIVAFGSFETATVPRDLMQYFFENERFPTELGWTKKDSVTLGDISHLTTLMAAATSLLT</sequence>
<accession>A0A6A6S8R8</accession>